<organism evidence="3 4">
    <name type="scientific">Streptomyces niveus</name>
    <name type="common">Streptomyces spheroides</name>
    <dbReference type="NCBI Taxonomy" id="193462"/>
    <lineage>
        <taxon>Bacteria</taxon>
        <taxon>Bacillati</taxon>
        <taxon>Actinomycetota</taxon>
        <taxon>Actinomycetes</taxon>
        <taxon>Kitasatosporales</taxon>
        <taxon>Streptomycetaceae</taxon>
        <taxon>Streptomyces</taxon>
    </lineage>
</organism>
<feature type="domain" description="Thioesterase" evidence="2">
    <location>
        <begin position="19"/>
        <end position="239"/>
    </location>
</feature>
<dbReference type="Gene3D" id="3.40.50.1820">
    <property type="entry name" value="alpha/beta hydrolase"/>
    <property type="match status" value="1"/>
</dbReference>
<reference evidence="3 4" key="1">
    <citation type="submission" date="2016-11" db="EMBL/GenBank/DDBJ databases">
        <title>Complete genome sequence of Streptomyces niveus SCSIO 3406.</title>
        <authorList>
            <person name="Zhu Q."/>
            <person name="Cheng W."/>
            <person name="Song Y."/>
            <person name="Li Q."/>
            <person name="Ju J."/>
        </authorList>
    </citation>
    <scope>NUCLEOTIDE SEQUENCE [LARGE SCALE GENOMIC DNA]</scope>
    <source>
        <strain evidence="3 4">SCSIO 3406</strain>
    </source>
</reference>
<sequence>MGVDRRHRVMAGSADASMRLICFPHAGGSTFFYHPWRSLISSHVELVTVRYPGGIERLDEDPADSVETLADSLADALTCGPGAELPVVLFGHSLGALVAYEFAQRMEARGRSVEHLFLSGSSAPHRRRRGTVWTRDDDDFWAAVRRLGGIDDSFMEQRELLDALLPGMRADFRMAETYGPRPARKLECPVTVLTGASDPGVPLDSAYAWNDITEDEFAVRVLPGGHFYLVDEMNAVTQLVNSCLRSSRSIHADSARDSGERR</sequence>
<dbReference type="Proteomes" id="UP000189677">
    <property type="component" value="Chromosome"/>
</dbReference>
<dbReference type="InterPro" id="IPR012223">
    <property type="entry name" value="TEII"/>
</dbReference>
<evidence type="ECO:0000256" key="1">
    <source>
        <dbReference type="ARBA" id="ARBA00007169"/>
    </source>
</evidence>
<dbReference type="InterPro" id="IPR029058">
    <property type="entry name" value="AB_hydrolase_fold"/>
</dbReference>
<name>A0A1U9R4C9_STRNV</name>
<dbReference type="SUPFAM" id="SSF53474">
    <property type="entry name" value="alpha/beta-Hydrolases"/>
    <property type="match status" value="1"/>
</dbReference>
<protein>
    <recommendedName>
        <fullName evidence="2">Thioesterase domain-containing protein</fullName>
    </recommendedName>
</protein>
<evidence type="ECO:0000259" key="2">
    <source>
        <dbReference type="Pfam" id="PF00975"/>
    </source>
</evidence>
<evidence type="ECO:0000313" key="4">
    <source>
        <dbReference type="Proteomes" id="UP000189677"/>
    </source>
</evidence>
<dbReference type="PANTHER" id="PTHR11487:SF0">
    <property type="entry name" value="S-ACYL FATTY ACID SYNTHASE THIOESTERASE, MEDIUM CHAIN"/>
    <property type="match status" value="1"/>
</dbReference>
<accession>A0A1U9R4C9</accession>
<keyword evidence="4" id="KW-1185">Reference proteome</keyword>
<dbReference type="EMBL" id="CP018047">
    <property type="protein sequence ID" value="AQU71307.1"/>
    <property type="molecule type" value="Genomic_DNA"/>
</dbReference>
<dbReference type="KEGG" id="snw:BBN63_28685"/>
<proteinExistence type="inferred from homology"/>
<dbReference type="PANTHER" id="PTHR11487">
    <property type="entry name" value="THIOESTERASE"/>
    <property type="match status" value="1"/>
</dbReference>
<dbReference type="AlphaFoldDB" id="A0A1U9R4C9"/>
<comment type="similarity">
    <text evidence="1">Belongs to the thioesterase family.</text>
</comment>
<dbReference type="InterPro" id="IPR001031">
    <property type="entry name" value="Thioesterase"/>
</dbReference>
<evidence type="ECO:0000313" key="3">
    <source>
        <dbReference type="EMBL" id="AQU71307.1"/>
    </source>
</evidence>
<gene>
    <name evidence="3" type="ORF">BBN63_28685</name>
</gene>
<dbReference type="GO" id="GO:0008610">
    <property type="term" value="P:lipid biosynthetic process"/>
    <property type="evidence" value="ECO:0007669"/>
    <property type="project" value="TreeGrafter"/>
</dbReference>
<dbReference type="Pfam" id="PF00975">
    <property type="entry name" value="Thioesterase"/>
    <property type="match status" value="1"/>
</dbReference>